<dbReference type="Gene3D" id="2.40.10.120">
    <property type="match status" value="1"/>
</dbReference>
<evidence type="ECO:0000313" key="7">
    <source>
        <dbReference type="Proteomes" id="UP000216339"/>
    </source>
</evidence>
<comment type="similarity">
    <text evidence="1">Belongs to the peptidase S1C family.</text>
</comment>
<dbReference type="SMART" id="SM00228">
    <property type="entry name" value="PDZ"/>
    <property type="match status" value="2"/>
</dbReference>
<evidence type="ECO:0000256" key="1">
    <source>
        <dbReference type="ARBA" id="ARBA00010541"/>
    </source>
</evidence>
<dbReference type="PRINTS" id="PR00834">
    <property type="entry name" value="PROTEASES2C"/>
</dbReference>
<reference evidence="6 7" key="1">
    <citation type="submission" date="2016-11" db="EMBL/GenBank/DDBJ databases">
        <title>Study of marine rhodopsin-containing bacteria.</title>
        <authorList>
            <person name="Yoshizawa S."/>
            <person name="Kumagai Y."/>
            <person name="Kogure K."/>
        </authorList>
    </citation>
    <scope>NUCLEOTIDE SEQUENCE [LARGE SCALE GENOMIC DNA]</scope>
    <source>
        <strain evidence="6 7">SAORIC-28</strain>
    </source>
</reference>
<keyword evidence="3" id="KW-0378">Hydrolase</keyword>
<dbReference type="AlphaFoldDB" id="A0A271IZU1"/>
<keyword evidence="2" id="KW-0645">Protease</keyword>
<evidence type="ECO:0000256" key="4">
    <source>
        <dbReference type="SAM" id="MobiDB-lite"/>
    </source>
</evidence>
<dbReference type="InterPro" id="IPR001478">
    <property type="entry name" value="PDZ"/>
</dbReference>
<sequence length="509" mass="53531">MTLRRLLFALAAVSVGVLLGLPVVRLLQPDPEPVPQQAPAPSAPARVETVQIGADGPPPAAEIGTPDLADISQQTQAVARAVDRAVVYIEVELGPGYARGQTEAGSGIIISDAGYVLTNAHVVARATEALVILPSDKREYRAEVVGRDPTTDIAVLRLFEVGVDDEEPLPVASLGDSDALEVGEWVLAVGSPYRLMNTVTSGIVSALGRGGLNAIPNEFAIEDFIQTDAAINPGNSGGALVNLQGQVVGVVTANASDNGYAAGYGFAVPINLARVVAESLIRYGEVRRGYLGVEVFPVDRADAREAGMPDVRGVLVTRVVSGGPAAQAGVRPGDVLLEVGGRSVDAPNQFQSRLAMFQPGEGVELSVWRGGEARALEATLSDPTDPSLEDWFAGPSTPASPQTGPQEEEVARSEAPDWGVRFRDLTRPERRAFESGAFVESIEPGSAAELDGLPRGTVVVAVENRPVATAEEARVALARLARQDRPALLRVRRPDGRTAFYDLASPFVD</sequence>
<gene>
    <name evidence="6" type="ORF">BSZ37_10080</name>
</gene>
<organism evidence="6 7">
    <name type="scientific">Rubrivirga marina</name>
    <dbReference type="NCBI Taxonomy" id="1196024"/>
    <lineage>
        <taxon>Bacteria</taxon>
        <taxon>Pseudomonadati</taxon>
        <taxon>Rhodothermota</taxon>
        <taxon>Rhodothermia</taxon>
        <taxon>Rhodothermales</taxon>
        <taxon>Rubricoccaceae</taxon>
        <taxon>Rubrivirga</taxon>
    </lineage>
</organism>
<keyword evidence="7" id="KW-1185">Reference proteome</keyword>
<evidence type="ECO:0000256" key="2">
    <source>
        <dbReference type="ARBA" id="ARBA00022670"/>
    </source>
</evidence>
<dbReference type="RefSeq" id="WP_179299558.1">
    <property type="nucleotide sequence ID" value="NZ_MQWD01000001.1"/>
</dbReference>
<feature type="domain" description="PDZ" evidence="5">
    <location>
        <begin position="407"/>
        <end position="495"/>
    </location>
</feature>
<dbReference type="PROSITE" id="PS50106">
    <property type="entry name" value="PDZ"/>
    <property type="match status" value="2"/>
</dbReference>
<comment type="caution">
    <text evidence="6">The sequence shown here is derived from an EMBL/GenBank/DDBJ whole genome shotgun (WGS) entry which is preliminary data.</text>
</comment>
<dbReference type="SUPFAM" id="SSF50156">
    <property type="entry name" value="PDZ domain-like"/>
    <property type="match status" value="2"/>
</dbReference>
<dbReference type="InterPro" id="IPR036034">
    <property type="entry name" value="PDZ_sf"/>
</dbReference>
<dbReference type="PANTHER" id="PTHR22939:SF129">
    <property type="entry name" value="SERINE PROTEASE HTRA2, MITOCHONDRIAL"/>
    <property type="match status" value="1"/>
</dbReference>
<dbReference type="GO" id="GO:0004252">
    <property type="term" value="F:serine-type endopeptidase activity"/>
    <property type="evidence" value="ECO:0007669"/>
    <property type="project" value="InterPro"/>
</dbReference>
<protein>
    <recommendedName>
        <fullName evidence="5">PDZ domain-containing protein</fullName>
    </recommendedName>
</protein>
<dbReference type="Gene3D" id="2.30.42.10">
    <property type="match status" value="2"/>
</dbReference>
<evidence type="ECO:0000259" key="5">
    <source>
        <dbReference type="PROSITE" id="PS50106"/>
    </source>
</evidence>
<dbReference type="Pfam" id="PF13180">
    <property type="entry name" value="PDZ_2"/>
    <property type="match status" value="1"/>
</dbReference>
<dbReference type="InterPro" id="IPR001940">
    <property type="entry name" value="Peptidase_S1C"/>
</dbReference>
<feature type="domain" description="PDZ" evidence="5">
    <location>
        <begin position="280"/>
        <end position="371"/>
    </location>
</feature>
<dbReference type="Proteomes" id="UP000216339">
    <property type="component" value="Unassembled WGS sequence"/>
</dbReference>
<dbReference type="GO" id="GO:0006515">
    <property type="term" value="P:protein quality control for misfolded or incompletely synthesized proteins"/>
    <property type="evidence" value="ECO:0007669"/>
    <property type="project" value="TreeGrafter"/>
</dbReference>
<dbReference type="InterPro" id="IPR009003">
    <property type="entry name" value="Peptidase_S1_PA"/>
</dbReference>
<feature type="region of interest" description="Disordered" evidence="4">
    <location>
        <begin position="380"/>
        <end position="417"/>
    </location>
</feature>
<dbReference type="SUPFAM" id="SSF50494">
    <property type="entry name" value="Trypsin-like serine proteases"/>
    <property type="match status" value="1"/>
</dbReference>
<name>A0A271IZU1_9BACT</name>
<dbReference type="EMBL" id="MQWD01000001">
    <property type="protein sequence ID" value="PAP76756.1"/>
    <property type="molecule type" value="Genomic_DNA"/>
</dbReference>
<evidence type="ECO:0000256" key="3">
    <source>
        <dbReference type="ARBA" id="ARBA00022801"/>
    </source>
</evidence>
<dbReference type="Pfam" id="PF13365">
    <property type="entry name" value="Trypsin_2"/>
    <property type="match status" value="1"/>
</dbReference>
<dbReference type="GO" id="GO:0042597">
    <property type="term" value="C:periplasmic space"/>
    <property type="evidence" value="ECO:0007669"/>
    <property type="project" value="TreeGrafter"/>
</dbReference>
<proteinExistence type="inferred from homology"/>
<accession>A0A271IZU1</accession>
<dbReference type="PANTHER" id="PTHR22939">
    <property type="entry name" value="SERINE PROTEASE FAMILY S1C HTRA-RELATED"/>
    <property type="match status" value="1"/>
</dbReference>
<evidence type="ECO:0000313" key="6">
    <source>
        <dbReference type="EMBL" id="PAP76756.1"/>
    </source>
</evidence>